<dbReference type="EMBL" id="JBHSWB010000004">
    <property type="protein sequence ID" value="MFC6663852.1"/>
    <property type="molecule type" value="Genomic_DNA"/>
</dbReference>
<protein>
    <submittedName>
        <fullName evidence="1">Uncharacterized protein</fullName>
    </submittedName>
</protein>
<dbReference type="Proteomes" id="UP001596317">
    <property type="component" value="Unassembled WGS sequence"/>
</dbReference>
<dbReference type="RefSeq" id="WP_224609863.1">
    <property type="nucleotide sequence ID" value="NZ_JAIQXV010000012.1"/>
</dbReference>
<name>A0ABW1ZTY3_9DEIO</name>
<evidence type="ECO:0000313" key="1">
    <source>
        <dbReference type="EMBL" id="MFC6663852.1"/>
    </source>
</evidence>
<comment type="caution">
    <text evidence="1">The sequence shown here is derived from an EMBL/GenBank/DDBJ whole genome shotgun (WGS) entry which is preliminary data.</text>
</comment>
<accession>A0ABW1ZTY3</accession>
<gene>
    <name evidence="1" type="ORF">ACFP90_28065</name>
</gene>
<reference evidence="2" key="1">
    <citation type="journal article" date="2019" name="Int. J. Syst. Evol. Microbiol.">
        <title>The Global Catalogue of Microorganisms (GCM) 10K type strain sequencing project: providing services to taxonomists for standard genome sequencing and annotation.</title>
        <authorList>
            <consortium name="The Broad Institute Genomics Platform"/>
            <consortium name="The Broad Institute Genome Sequencing Center for Infectious Disease"/>
            <person name="Wu L."/>
            <person name="Ma J."/>
        </authorList>
    </citation>
    <scope>NUCLEOTIDE SEQUENCE [LARGE SCALE GENOMIC DNA]</scope>
    <source>
        <strain evidence="2">CCUG 63830</strain>
    </source>
</reference>
<proteinExistence type="predicted"/>
<sequence length="83" mass="9359">MSAVHAVLARTDWLTLREQKTELVEQLERLRGDIELLKGPLHHLEDAACRKAEAGRLEGLLAWINAVQDAAEQDLFPVNWQGC</sequence>
<evidence type="ECO:0000313" key="2">
    <source>
        <dbReference type="Proteomes" id="UP001596317"/>
    </source>
</evidence>
<keyword evidence="2" id="KW-1185">Reference proteome</keyword>
<organism evidence="1 2">
    <name type="scientific">Deinococcus multiflagellatus</name>
    <dbReference type="NCBI Taxonomy" id="1656887"/>
    <lineage>
        <taxon>Bacteria</taxon>
        <taxon>Thermotogati</taxon>
        <taxon>Deinococcota</taxon>
        <taxon>Deinococci</taxon>
        <taxon>Deinococcales</taxon>
        <taxon>Deinococcaceae</taxon>
        <taxon>Deinococcus</taxon>
    </lineage>
</organism>